<dbReference type="PANTHER" id="PTHR12565">
    <property type="entry name" value="STEROL REGULATORY ELEMENT-BINDING PROTEIN"/>
    <property type="match status" value="1"/>
</dbReference>
<accession>A0A2Z7CMM1</accession>
<dbReference type="PROSITE" id="PS50888">
    <property type="entry name" value="BHLH"/>
    <property type="match status" value="1"/>
</dbReference>
<evidence type="ECO:0000256" key="1">
    <source>
        <dbReference type="ARBA" id="ARBA00004123"/>
    </source>
</evidence>
<feature type="domain" description="BHLH" evidence="6">
    <location>
        <begin position="220"/>
        <end position="270"/>
    </location>
</feature>
<dbReference type="OrthoDB" id="1915602at2759"/>
<feature type="region of interest" description="Disordered" evidence="5">
    <location>
        <begin position="163"/>
        <end position="185"/>
    </location>
</feature>
<keyword evidence="8" id="KW-1185">Reference proteome</keyword>
<dbReference type="InterPro" id="IPR011598">
    <property type="entry name" value="bHLH_dom"/>
</dbReference>
<organism evidence="7 8">
    <name type="scientific">Dorcoceras hygrometricum</name>
    <dbReference type="NCBI Taxonomy" id="472368"/>
    <lineage>
        <taxon>Eukaryota</taxon>
        <taxon>Viridiplantae</taxon>
        <taxon>Streptophyta</taxon>
        <taxon>Embryophyta</taxon>
        <taxon>Tracheophyta</taxon>
        <taxon>Spermatophyta</taxon>
        <taxon>Magnoliopsida</taxon>
        <taxon>eudicotyledons</taxon>
        <taxon>Gunneridae</taxon>
        <taxon>Pentapetalae</taxon>
        <taxon>asterids</taxon>
        <taxon>lamiids</taxon>
        <taxon>Lamiales</taxon>
        <taxon>Gesneriaceae</taxon>
        <taxon>Didymocarpoideae</taxon>
        <taxon>Trichosporeae</taxon>
        <taxon>Loxocarpinae</taxon>
        <taxon>Dorcoceras</taxon>
    </lineage>
</organism>
<evidence type="ECO:0000259" key="6">
    <source>
        <dbReference type="PROSITE" id="PS50888"/>
    </source>
</evidence>
<dbReference type="GO" id="GO:0003700">
    <property type="term" value="F:DNA-binding transcription factor activity"/>
    <property type="evidence" value="ECO:0007669"/>
    <property type="project" value="TreeGrafter"/>
</dbReference>
<evidence type="ECO:0000313" key="7">
    <source>
        <dbReference type="EMBL" id="KZV47605.1"/>
    </source>
</evidence>
<evidence type="ECO:0000256" key="5">
    <source>
        <dbReference type="SAM" id="MobiDB-lite"/>
    </source>
</evidence>
<evidence type="ECO:0000313" key="8">
    <source>
        <dbReference type="Proteomes" id="UP000250235"/>
    </source>
</evidence>
<gene>
    <name evidence="7" type="ORF">F511_12874</name>
</gene>
<proteinExistence type="predicted"/>
<keyword evidence="7" id="KW-0238">DNA-binding</keyword>
<protein>
    <submittedName>
        <fullName evidence="7">Basic helix-loop-helix DNA-binding superfamily protein isoform 1</fullName>
    </submittedName>
</protein>
<dbReference type="FunFam" id="4.10.280.10:FF:000002">
    <property type="entry name" value="Basic helix-loop-helix transcription factor"/>
    <property type="match status" value="1"/>
</dbReference>
<dbReference type="SMART" id="SM00353">
    <property type="entry name" value="HLH"/>
    <property type="match status" value="1"/>
</dbReference>
<dbReference type="AlphaFoldDB" id="A0A2Z7CMM1"/>
<evidence type="ECO:0000256" key="2">
    <source>
        <dbReference type="ARBA" id="ARBA00023015"/>
    </source>
</evidence>
<dbReference type="GO" id="GO:0005634">
    <property type="term" value="C:nucleus"/>
    <property type="evidence" value="ECO:0007669"/>
    <property type="project" value="UniProtKB-SubCell"/>
</dbReference>
<reference evidence="7 8" key="1">
    <citation type="journal article" date="2015" name="Proc. Natl. Acad. Sci. U.S.A.">
        <title>The resurrection genome of Boea hygrometrica: A blueprint for survival of dehydration.</title>
        <authorList>
            <person name="Xiao L."/>
            <person name="Yang G."/>
            <person name="Zhang L."/>
            <person name="Yang X."/>
            <person name="Zhao S."/>
            <person name="Ji Z."/>
            <person name="Zhou Q."/>
            <person name="Hu M."/>
            <person name="Wang Y."/>
            <person name="Chen M."/>
            <person name="Xu Y."/>
            <person name="Jin H."/>
            <person name="Xiao X."/>
            <person name="Hu G."/>
            <person name="Bao F."/>
            <person name="Hu Y."/>
            <person name="Wan P."/>
            <person name="Li L."/>
            <person name="Deng X."/>
            <person name="Kuang T."/>
            <person name="Xiang C."/>
            <person name="Zhu J.K."/>
            <person name="Oliver M.J."/>
            <person name="He Y."/>
        </authorList>
    </citation>
    <scope>NUCLEOTIDE SEQUENCE [LARGE SCALE GENOMIC DNA]</scope>
    <source>
        <strain evidence="8">cv. XS01</strain>
    </source>
</reference>
<dbReference type="InterPro" id="IPR036638">
    <property type="entry name" value="HLH_DNA-bd_sf"/>
</dbReference>
<dbReference type="Proteomes" id="UP000250235">
    <property type="component" value="Unassembled WGS sequence"/>
</dbReference>
<sequence length="386" mass="42905">MVARGTLGSTLHPFSAPSPHHFHHHLLSFSAFHLYKAFYPPSSLPHIIHFLKTPPCLIMDISVFQRQKVILQRLHCSKNQEDRHHARVNLHSAFDHHQQISSNCWRPIKTASSATNQPCFSAVSSSNNSCMESVTIPKTDGQCNSDSGGTVSCSVTKRKAAEFSPEDEGKGKGLVAEEAGDEKSEITTKNELEFSTNTCSKEGSKVPKPDYIHVRARRGQATDSHSLAERARREKISKKMKCLQDLVPSCNKVTGKAGILDEIINYVQSLQKQVEFLSMKLAVSNPHLEFSVDDFFTKEMPAYVTKTPQTPAATEFEPTNSACFQYNPNRGTDVRPNESQMTTQDAGSSSVPAPEVFLDPTSIPQFLQISGWDSEFSNLFNTGFHY</sequence>
<keyword evidence="4" id="KW-0539">Nucleus</keyword>
<dbReference type="EMBL" id="KQ995246">
    <property type="protein sequence ID" value="KZV47605.1"/>
    <property type="molecule type" value="Genomic_DNA"/>
</dbReference>
<dbReference type="SUPFAM" id="SSF47459">
    <property type="entry name" value="HLH, helix-loop-helix DNA-binding domain"/>
    <property type="match status" value="1"/>
</dbReference>
<keyword evidence="2" id="KW-0805">Transcription regulation</keyword>
<evidence type="ECO:0000256" key="3">
    <source>
        <dbReference type="ARBA" id="ARBA00023163"/>
    </source>
</evidence>
<dbReference type="Gene3D" id="4.10.280.10">
    <property type="entry name" value="Helix-loop-helix DNA-binding domain"/>
    <property type="match status" value="1"/>
</dbReference>
<name>A0A2Z7CMM1_9LAMI</name>
<evidence type="ECO:0000256" key="4">
    <source>
        <dbReference type="ARBA" id="ARBA00023242"/>
    </source>
</evidence>
<feature type="region of interest" description="Disordered" evidence="5">
    <location>
        <begin position="330"/>
        <end position="354"/>
    </location>
</feature>
<keyword evidence="3" id="KW-0804">Transcription</keyword>
<comment type="subcellular location">
    <subcellularLocation>
        <location evidence="1">Nucleus</location>
    </subcellularLocation>
</comment>
<dbReference type="CDD" id="cd18919">
    <property type="entry name" value="bHLH_AtBPE_like"/>
    <property type="match status" value="1"/>
</dbReference>
<feature type="compositionally biased region" description="Polar residues" evidence="5">
    <location>
        <begin position="337"/>
        <end position="351"/>
    </location>
</feature>
<dbReference type="Pfam" id="PF00010">
    <property type="entry name" value="HLH"/>
    <property type="match status" value="1"/>
</dbReference>
<dbReference type="InterPro" id="IPR024097">
    <property type="entry name" value="bHLH_ZIP_TF"/>
</dbReference>
<dbReference type="GO" id="GO:0046983">
    <property type="term" value="F:protein dimerization activity"/>
    <property type="evidence" value="ECO:0007669"/>
    <property type="project" value="InterPro"/>
</dbReference>
<dbReference type="PANTHER" id="PTHR12565:SF184">
    <property type="entry name" value="BHLH TRANSCRIPTION FACTOR"/>
    <property type="match status" value="1"/>
</dbReference>
<dbReference type="GO" id="GO:0003677">
    <property type="term" value="F:DNA binding"/>
    <property type="evidence" value="ECO:0007669"/>
    <property type="project" value="UniProtKB-KW"/>
</dbReference>